<keyword evidence="2" id="KW-1185">Reference proteome</keyword>
<dbReference type="EMBL" id="JAVFWL010000002">
    <property type="protein sequence ID" value="KAK6735450.1"/>
    <property type="molecule type" value="Genomic_DNA"/>
</dbReference>
<evidence type="ECO:0000313" key="1">
    <source>
        <dbReference type="EMBL" id="KAK6735450.1"/>
    </source>
</evidence>
<name>A0ABR1CDD3_NECAM</name>
<dbReference type="Proteomes" id="UP001303046">
    <property type="component" value="Unassembled WGS sequence"/>
</dbReference>
<evidence type="ECO:0000313" key="2">
    <source>
        <dbReference type="Proteomes" id="UP001303046"/>
    </source>
</evidence>
<sequence>MMRTPCELPNDKKKLHDYTDYKTVQRGVPLATAQNLRLHGRKGESLAATSKRCAVEAALDPSKEQVPPLITDLGVALTGSVDRPN</sequence>
<accession>A0ABR1CDD3</accession>
<reference evidence="1 2" key="1">
    <citation type="submission" date="2023-08" db="EMBL/GenBank/DDBJ databases">
        <title>A Necator americanus chromosomal reference genome.</title>
        <authorList>
            <person name="Ilik V."/>
            <person name="Petrzelkova K.J."/>
            <person name="Pardy F."/>
            <person name="Fuh T."/>
            <person name="Niatou-Singa F.S."/>
            <person name="Gouil Q."/>
            <person name="Baker L."/>
            <person name="Ritchie M.E."/>
            <person name="Jex A.R."/>
            <person name="Gazzola D."/>
            <person name="Li H."/>
            <person name="Toshio Fujiwara R."/>
            <person name="Zhan B."/>
            <person name="Aroian R.V."/>
            <person name="Pafco B."/>
            <person name="Schwarz E.M."/>
        </authorList>
    </citation>
    <scope>NUCLEOTIDE SEQUENCE [LARGE SCALE GENOMIC DNA]</scope>
    <source>
        <strain evidence="1 2">Aroian</strain>
        <tissue evidence="1">Whole animal</tissue>
    </source>
</reference>
<protein>
    <submittedName>
        <fullName evidence="1">Uncharacterized protein</fullName>
    </submittedName>
</protein>
<proteinExistence type="predicted"/>
<comment type="caution">
    <text evidence="1">The sequence shown here is derived from an EMBL/GenBank/DDBJ whole genome shotgun (WGS) entry which is preliminary data.</text>
</comment>
<organism evidence="1 2">
    <name type="scientific">Necator americanus</name>
    <name type="common">Human hookworm</name>
    <dbReference type="NCBI Taxonomy" id="51031"/>
    <lineage>
        <taxon>Eukaryota</taxon>
        <taxon>Metazoa</taxon>
        <taxon>Ecdysozoa</taxon>
        <taxon>Nematoda</taxon>
        <taxon>Chromadorea</taxon>
        <taxon>Rhabditida</taxon>
        <taxon>Rhabditina</taxon>
        <taxon>Rhabditomorpha</taxon>
        <taxon>Strongyloidea</taxon>
        <taxon>Ancylostomatidae</taxon>
        <taxon>Bunostominae</taxon>
        <taxon>Necator</taxon>
    </lineage>
</organism>
<gene>
    <name evidence="1" type="primary">Necator_chrII.g6371</name>
    <name evidence="1" type="ORF">RB195_018578</name>
</gene>